<keyword evidence="3 5" id="KW-0808">Transferase</keyword>
<feature type="binding site" evidence="5">
    <location>
        <position position="83"/>
    </location>
    <ligand>
        <name>S-adenosyl-L-methionine</name>
        <dbReference type="ChEBI" id="CHEBI:59789"/>
    </ligand>
</feature>
<evidence type="ECO:0000313" key="8">
    <source>
        <dbReference type="Proteomes" id="UP000032702"/>
    </source>
</evidence>
<evidence type="ECO:0000256" key="3">
    <source>
        <dbReference type="ARBA" id="ARBA00022679"/>
    </source>
</evidence>
<evidence type="ECO:0000256" key="2">
    <source>
        <dbReference type="ARBA" id="ARBA00022603"/>
    </source>
</evidence>
<dbReference type="GO" id="GO:0043770">
    <property type="term" value="F:demethylmenaquinone methyltransferase activity"/>
    <property type="evidence" value="ECO:0007669"/>
    <property type="project" value="UniProtKB-UniRule"/>
</dbReference>
<dbReference type="CDD" id="cd02440">
    <property type="entry name" value="AdoMet_MTases"/>
    <property type="match status" value="1"/>
</dbReference>
<keyword evidence="2 5" id="KW-0489">Methyltransferase</keyword>
<comment type="similarity">
    <text evidence="5">Belongs to the class I-like SAM-binding methyltransferase superfamily. MenG/UbiE family.</text>
</comment>
<dbReference type="PATRIC" id="fig|378806.16.peg.423"/>
<proteinExistence type="inferred from homology"/>
<keyword evidence="1 5" id="KW-0474">Menaquinone biosynthesis</keyword>
<evidence type="ECO:0000256" key="4">
    <source>
        <dbReference type="ARBA" id="ARBA00022691"/>
    </source>
</evidence>
<accession>Q08ML1</accession>
<keyword evidence="4 5" id="KW-0949">S-adenosyl-L-methionine</keyword>
<dbReference type="InterPro" id="IPR004033">
    <property type="entry name" value="UbiE/COQ5_MeTrFase"/>
</dbReference>
<dbReference type="UniPathway" id="UPA00079">
    <property type="reaction ID" value="UER00169"/>
</dbReference>
<name>Q08ML1_STIAD</name>
<feature type="binding site" evidence="5">
    <location>
        <begin position="131"/>
        <end position="132"/>
    </location>
    <ligand>
        <name>S-adenosyl-L-methionine</name>
        <dbReference type="ChEBI" id="CHEBI:59789"/>
    </ligand>
</feature>
<keyword evidence="7" id="KW-0830">Ubiquinone</keyword>
<dbReference type="GO" id="GO:0009234">
    <property type="term" value="P:menaquinone biosynthetic process"/>
    <property type="evidence" value="ECO:0007669"/>
    <property type="project" value="UniProtKB-UniRule"/>
</dbReference>
<comment type="catalytic activity">
    <reaction evidence="5">
        <text>a 2-demethylmenaquinol + S-adenosyl-L-methionine = a menaquinol + S-adenosyl-L-homocysteine + H(+)</text>
        <dbReference type="Rhea" id="RHEA:42640"/>
        <dbReference type="Rhea" id="RHEA-COMP:9539"/>
        <dbReference type="Rhea" id="RHEA-COMP:9563"/>
        <dbReference type="ChEBI" id="CHEBI:15378"/>
        <dbReference type="ChEBI" id="CHEBI:18151"/>
        <dbReference type="ChEBI" id="CHEBI:55437"/>
        <dbReference type="ChEBI" id="CHEBI:57856"/>
        <dbReference type="ChEBI" id="CHEBI:59789"/>
        <dbReference type="EC" id="2.1.1.163"/>
    </reaction>
</comment>
<dbReference type="EC" id="2.1.1.163" evidence="5"/>
<dbReference type="SUPFAM" id="SSF53335">
    <property type="entry name" value="S-adenosyl-L-methionine-dependent methyltransferases"/>
    <property type="match status" value="1"/>
</dbReference>
<dbReference type="PROSITE" id="PS01184">
    <property type="entry name" value="UBIE_2"/>
    <property type="match status" value="1"/>
</dbReference>
<reference evidence="7 8" key="1">
    <citation type="submission" date="2006-04" db="EMBL/GenBank/DDBJ databases">
        <authorList>
            <person name="Nierman W.C."/>
        </authorList>
    </citation>
    <scope>NUCLEOTIDE SEQUENCE [LARGE SCALE GENOMIC DNA]</scope>
    <source>
        <strain evidence="7 8">DW4/3-1</strain>
    </source>
</reference>
<feature type="compositionally biased region" description="Pro residues" evidence="6">
    <location>
        <begin position="15"/>
        <end position="31"/>
    </location>
</feature>
<dbReference type="AlphaFoldDB" id="Q08ML1"/>
<organism evidence="7 8">
    <name type="scientific">Stigmatella aurantiaca (strain DW4/3-1)</name>
    <dbReference type="NCBI Taxonomy" id="378806"/>
    <lineage>
        <taxon>Bacteria</taxon>
        <taxon>Pseudomonadati</taxon>
        <taxon>Myxococcota</taxon>
        <taxon>Myxococcia</taxon>
        <taxon>Myxococcales</taxon>
        <taxon>Cystobacterineae</taxon>
        <taxon>Archangiaceae</taxon>
        <taxon>Stigmatella</taxon>
    </lineage>
</organism>
<dbReference type="Proteomes" id="UP000032702">
    <property type="component" value="Unassembled WGS sequence"/>
</dbReference>
<comment type="function">
    <text evidence="5">Methyltransferase required for the conversion of demethylmenaquinol (DMKH2) to menaquinol (MKH2).</text>
</comment>
<comment type="caution">
    <text evidence="5">Lacks conserved residue(s) required for the propagation of feature annotation.</text>
</comment>
<dbReference type="NCBIfam" id="NF001244">
    <property type="entry name" value="PRK00216.1-5"/>
    <property type="match status" value="1"/>
</dbReference>
<dbReference type="UniPathway" id="UPA00232"/>
<sequence length="260" mass="28709">MIPFVDTDCTDRKPPPMNPSPPPVTPQPPGPQGSGQMFDQIAPRYDLLNRMMSLGIDQSWRRKTVKALELKPGYRVLDLATGTGDLALKVLKHHPEGTVVGLDPSEGMMEIGRKKVAEEGLSAKCELKLGDAQSLPFEDQSFDGICMAFGIRNVPDRPRALREMARVTRPGGRIAILELSEPRNGLLSPLLRFQIRKVVPWLGAQLSGSGEYRYLQESIAAFPQPEAFADIMRESGLEVLQVHRLTLGVCCLFVAQPRVN</sequence>
<dbReference type="EMBL" id="AAMD01000352">
    <property type="protein sequence ID" value="EAU61722.1"/>
    <property type="molecule type" value="Genomic_DNA"/>
</dbReference>
<dbReference type="PANTHER" id="PTHR43591">
    <property type="entry name" value="METHYLTRANSFERASE"/>
    <property type="match status" value="1"/>
</dbReference>
<protein>
    <recommendedName>
        <fullName evidence="5">Demethylmenaquinone methyltransferase</fullName>
        <ecNumber evidence="5">2.1.1.163</ecNumber>
    </recommendedName>
</protein>
<dbReference type="GO" id="GO:0032259">
    <property type="term" value="P:methylation"/>
    <property type="evidence" value="ECO:0007669"/>
    <property type="project" value="UniProtKB-KW"/>
</dbReference>
<dbReference type="Gene3D" id="3.40.50.150">
    <property type="entry name" value="Vaccinia Virus protein VP39"/>
    <property type="match status" value="1"/>
</dbReference>
<comment type="pathway">
    <text evidence="5">Quinol/quinone metabolism; menaquinone biosynthesis; menaquinol from 1,4-dihydroxy-2-naphthoate: step 2/2.</text>
</comment>
<dbReference type="PANTHER" id="PTHR43591:SF24">
    <property type="entry name" value="2-METHOXY-6-POLYPRENYL-1,4-BENZOQUINOL METHYLASE, MITOCHONDRIAL"/>
    <property type="match status" value="1"/>
</dbReference>
<dbReference type="InterPro" id="IPR029063">
    <property type="entry name" value="SAM-dependent_MTases_sf"/>
</dbReference>
<comment type="caution">
    <text evidence="7">The sequence shown here is derived from an EMBL/GenBank/DDBJ whole genome shotgun (WGS) entry which is preliminary data.</text>
</comment>
<dbReference type="PROSITE" id="PS51608">
    <property type="entry name" value="SAM_MT_UBIE"/>
    <property type="match status" value="1"/>
</dbReference>
<evidence type="ECO:0000313" key="7">
    <source>
        <dbReference type="EMBL" id="EAU61722.1"/>
    </source>
</evidence>
<evidence type="ECO:0000256" key="1">
    <source>
        <dbReference type="ARBA" id="ARBA00022428"/>
    </source>
</evidence>
<evidence type="ECO:0000256" key="5">
    <source>
        <dbReference type="HAMAP-Rule" id="MF_01813"/>
    </source>
</evidence>
<dbReference type="InterPro" id="IPR023576">
    <property type="entry name" value="UbiE/COQ5_MeTrFase_CS"/>
</dbReference>
<gene>
    <name evidence="5" type="primary">menG</name>
    <name evidence="7" type="ORF">STIAU_6578</name>
</gene>
<dbReference type="PROSITE" id="PS01183">
    <property type="entry name" value="UBIE_1"/>
    <property type="match status" value="1"/>
</dbReference>
<dbReference type="HAMAP" id="MF_01813">
    <property type="entry name" value="MenG_UbiE_methyltr"/>
    <property type="match status" value="1"/>
</dbReference>
<evidence type="ECO:0000256" key="6">
    <source>
        <dbReference type="SAM" id="MobiDB-lite"/>
    </source>
</evidence>
<feature type="binding site" evidence="5">
    <location>
        <position position="103"/>
    </location>
    <ligand>
        <name>S-adenosyl-L-methionine</name>
        <dbReference type="ChEBI" id="CHEBI:59789"/>
    </ligand>
</feature>
<dbReference type="NCBIfam" id="TIGR01934">
    <property type="entry name" value="MenG_MenH_UbiE"/>
    <property type="match status" value="1"/>
</dbReference>
<feature type="region of interest" description="Disordered" evidence="6">
    <location>
        <begin position="1"/>
        <end position="37"/>
    </location>
</feature>
<dbReference type="Pfam" id="PF01209">
    <property type="entry name" value="Ubie_methyltran"/>
    <property type="match status" value="1"/>
</dbReference>
<dbReference type="GO" id="GO:0006744">
    <property type="term" value="P:ubiquinone biosynthetic process"/>
    <property type="evidence" value="ECO:0007669"/>
    <property type="project" value="UniProtKB-UniPathway"/>
</dbReference>